<protein>
    <submittedName>
        <fullName evidence="1">Uncharacterized protein</fullName>
    </submittedName>
</protein>
<dbReference type="AlphaFoldDB" id="A0A437LHN8"/>
<sequence>MTKTFNTAPVLDTVGGALSIAAMAGLTFASAATYAGNSEKPAAEIVQLPPVVMTVKRATPVAQLPTVIVVAKRSVSPTSA</sequence>
<dbReference type="RefSeq" id="WP_127683297.1">
    <property type="nucleotide sequence ID" value="NZ_SACM01000003.1"/>
</dbReference>
<name>A0A437LHN8_9BURK</name>
<evidence type="ECO:0000313" key="2">
    <source>
        <dbReference type="Proteomes" id="UP000288587"/>
    </source>
</evidence>
<comment type="caution">
    <text evidence="1">The sequence shown here is derived from an EMBL/GenBank/DDBJ whole genome shotgun (WGS) entry which is preliminary data.</text>
</comment>
<dbReference type="Proteomes" id="UP000288587">
    <property type="component" value="Unassembled WGS sequence"/>
</dbReference>
<proteinExistence type="predicted"/>
<organism evidence="1 2">
    <name type="scientific">Inhella crocodyli</name>
    <dbReference type="NCBI Taxonomy" id="2499851"/>
    <lineage>
        <taxon>Bacteria</taxon>
        <taxon>Pseudomonadati</taxon>
        <taxon>Pseudomonadota</taxon>
        <taxon>Betaproteobacteria</taxon>
        <taxon>Burkholderiales</taxon>
        <taxon>Sphaerotilaceae</taxon>
        <taxon>Inhella</taxon>
    </lineage>
</organism>
<dbReference type="EMBL" id="SACM01000003">
    <property type="protein sequence ID" value="RVT84895.1"/>
    <property type="molecule type" value="Genomic_DNA"/>
</dbReference>
<dbReference type="OrthoDB" id="9169842at2"/>
<accession>A0A437LHN8</accession>
<keyword evidence="2" id="KW-1185">Reference proteome</keyword>
<gene>
    <name evidence="1" type="ORF">EOD73_12285</name>
</gene>
<evidence type="ECO:0000313" key="1">
    <source>
        <dbReference type="EMBL" id="RVT84895.1"/>
    </source>
</evidence>
<reference evidence="1 2" key="1">
    <citation type="submission" date="2019-01" db="EMBL/GenBank/DDBJ databases">
        <authorList>
            <person name="Chen W.-M."/>
        </authorList>
    </citation>
    <scope>NUCLEOTIDE SEQUENCE [LARGE SCALE GENOMIC DNA]</scope>
    <source>
        <strain evidence="1 2">CCP-18</strain>
    </source>
</reference>